<evidence type="ECO:0000313" key="3">
    <source>
        <dbReference type="Proteomes" id="UP000694287"/>
    </source>
</evidence>
<dbReference type="Pfam" id="PF13411">
    <property type="entry name" value="MerR_1"/>
    <property type="match status" value="1"/>
</dbReference>
<dbReference type="InterPro" id="IPR047057">
    <property type="entry name" value="MerR_fam"/>
</dbReference>
<protein>
    <submittedName>
        <fullName evidence="2">MerR family transcriptional regulator</fullName>
    </submittedName>
</protein>
<dbReference type="PROSITE" id="PS50937">
    <property type="entry name" value="HTH_MERR_2"/>
    <property type="match status" value="1"/>
</dbReference>
<accession>A0ABS6USX4</accession>
<evidence type="ECO:0000259" key="1">
    <source>
        <dbReference type="PROSITE" id="PS50937"/>
    </source>
</evidence>
<sequence length="129" mass="14394">MRIGEVSDRVGLSLRTIRHWGEIGLVVPSDRSPGGFRFYSEADVAKLELVKALRPLELSLDQIRELVETMDAAAVAADPDEVGPIAARLAMYRALAESRVETLRAQIQGLERLSREMRTIEGDARHRAR</sequence>
<comment type="caution">
    <text evidence="2">The sequence shown here is derived from an EMBL/GenBank/DDBJ whole genome shotgun (WGS) entry which is preliminary data.</text>
</comment>
<feature type="domain" description="HTH merR-type" evidence="1">
    <location>
        <begin position="1"/>
        <end position="69"/>
    </location>
</feature>
<gene>
    <name evidence="2" type="ORF">I4I81_12425</name>
</gene>
<evidence type="ECO:0000313" key="2">
    <source>
        <dbReference type="EMBL" id="MBW0135056.1"/>
    </source>
</evidence>
<dbReference type="PANTHER" id="PTHR30204:SF93">
    <property type="entry name" value="HTH MERR-TYPE DOMAIN-CONTAINING PROTEIN"/>
    <property type="match status" value="1"/>
</dbReference>
<proteinExistence type="predicted"/>
<dbReference type="RefSeq" id="WP_218601523.1">
    <property type="nucleotide sequence ID" value="NZ_JADQDJ010000024.1"/>
</dbReference>
<name>A0ABS6USX4_9PSEU</name>
<dbReference type="EMBL" id="JADQDK010000001">
    <property type="protein sequence ID" value="MBW0135056.1"/>
    <property type="molecule type" value="Genomic_DNA"/>
</dbReference>
<dbReference type="Proteomes" id="UP000694287">
    <property type="component" value="Unassembled WGS sequence"/>
</dbReference>
<organism evidence="2 3">
    <name type="scientific">Pseudonocardia abyssalis</name>
    <dbReference type="NCBI Taxonomy" id="2792008"/>
    <lineage>
        <taxon>Bacteria</taxon>
        <taxon>Bacillati</taxon>
        <taxon>Actinomycetota</taxon>
        <taxon>Actinomycetes</taxon>
        <taxon>Pseudonocardiales</taxon>
        <taxon>Pseudonocardiaceae</taxon>
        <taxon>Pseudonocardia</taxon>
    </lineage>
</organism>
<dbReference type="PANTHER" id="PTHR30204">
    <property type="entry name" value="REDOX-CYCLING DRUG-SENSING TRANSCRIPTIONAL ACTIVATOR SOXR"/>
    <property type="match status" value="1"/>
</dbReference>
<keyword evidence="3" id="KW-1185">Reference proteome</keyword>
<dbReference type="SMART" id="SM00422">
    <property type="entry name" value="HTH_MERR"/>
    <property type="match status" value="1"/>
</dbReference>
<reference evidence="2 3" key="1">
    <citation type="submission" date="2020-11" db="EMBL/GenBank/DDBJ databases">
        <title>Pseudonocardia abyssalis sp. nov. and Pseudonocardia oceani sp. nov., description and phylogenomic analysis of two novel actinomycetes isolated from the deep Southern Ocean.</title>
        <authorList>
            <person name="Parra J."/>
        </authorList>
    </citation>
    <scope>NUCLEOTIDE SEQUENCE [LARGE SCALE GENOMIC DNA]</scope>
    <source>
        <strain evidence="2 3">KRD-168</strain>
    </source>
</reference>
<dbReference type="InterPro" id="IPR000551">
    <property type="entry name" value="MerR-type_HTH_dom"/>
</dbReference>